<evidence type="ECO:0000313" key="1">
    <source>
        <dbReference type="EMBL" id="KGO93655.1"/>
    </source>
</evidence>
<dbReference type="eggNOG" id="ENOG503319F">
    <property type="taxonomic scope" value="Bacteria"/>
</dbReference>
<comment type="caution">
    <text evidence="1">The sequence shown here is derived from an EMBL/GenBank/DDBJ whole genome shotgun (WGS) entry which is preliminary data.</text>
</comment>
<keyword evidence="2" id="KW-1185">Reference proteome</keyword>
<name>A0A0A2MZP1_9FLAO</name>
<gene>
    <name evidence="1" type="ORF">Q766_06750</name>
</gene>
<dbReference type="AlphaFoldDB" id="A0A0A2MZP1"/>
<dbReference type="RefSeq" id="WP_026991768.1">
    <property type="nucleotide sequence ID" value="NZ_JRLY01000004.1"/>
</dbReference>
<protein>
    <recommendedName>
        <fullName evidence="3">DUF2290 domain-containing protein</fullName>
    </recommendedName>
</protein>
<dbReference type="STRING" id="1121898.GCA_000422725_00300"/>
<organism evidence="1 2">
    <name type="scientific">Flavobacterium subsaxonicum WB 4.1-42 = DSM 21790</name>
    <dbReference type="NCBI Taxonomy" id="1121898"/>
    <lineage>
        <taxon>Bacteria</taxon>
        <taxon>Pseudomonadati</taxon>
        <taxon>Bacteroidota</taxon>
        <taxon>Flavobacteriia</taxon>
        <taxon>Flavobacteriales</taxon>
        <taxon>Flavobacteriaceae</taxon>
        <taxon>Flavobacterium</taxon>
    </lineage>
</organism>
<proteinExistence type="predicted"/>
<dbReference type="EMBL" id="JRLY01000004">
    <property type="protein sequence ID" value="KGO93655.1"/>
    <property type="molecule type" value="Genomic_DNA"/>
</dbReference>
<evidence type="ECO:0000313" key="2">
    <source>
        <dbReference type="Proteomes" id="UP000030111"/>
    </source>
</evidence>
<accession>A0A0A2MZP1</accession>
<evidence type="ECO:0008006" key="3">
    <source>
        <dbReference type="Google" id="ProtNLM"/>
    </source>
</evidence>
<dbReference type="OrthoDB" id="8481528at2"/>
<sequence length="250" mass="29341">MVNSDLNYLAELLYKESLCRDIDQLNNTTGRLYNIHHSDKHNYKIIDFEFINIDKIGKSIPMETDDLKILFSICIHFKEMDIYTVSDPLIDLKFNIELFGYVLNDLYPEGTDLHSSWHLDRHIFDKLDEENKFSHPHYHFTFGGNKMKDALGKFNYGQSLILPTPRIAYPPMDAILGIDFIIQNYYNKNKVKNILTDSEYIRIVGGAQERLWKPYYMSIFSKWNCSVSENIEEAFNYSKLLPFLHSNSIA</sequence>
<reference evidence="1 2" key="1">
    <citation type="submission" date="2013-09" db="EMBL/GenBank/DDBJ databases">
        <authorList>
            <person name="Zeng Z."/>
            <person name="Chen C."/>
        </authorList>
    </citation>
    <scope>NUCLEOTIDE SEQUENCE [LARGE SCALE GENOMIC DNA]</scope>
    <source>
        <strain evidence="1 2">WB 4.1-42</strain>
    </source>
</reference>
<dbReference type="Proteomes" id="UP000030111">
    <property type="component" value="Unassembled WGS sequence"/>
</dbReference>